<dbReference type="AlphaFoldDB" id="A0AAJ7TC58"/>
<dbReference type="RefSeq" id="XP_032815140.1">
    <property type="nucleotide sequence ID" value="XM_032959249.1"/>
</dbReference>
<organism evidence="3 4">
    <name type="scientific">Petromyzon marinus</name>
    <name type="common">Sea lamprey</name>
    <dbReference type="NCBI Taxonomy" id="7757"/>
    <lineage>
        <taxon>Eukaryota</taxon>
        <taxon>Metazoa</taxon>
        <taxon>Chordata</taxon>
        <taxon>Craniata</taxon>
        <taxon>Vertebrata</taxon>
        <taxon>Cyclostomata</taxon>
        <taxon>Hyperoartia</taxon>
        <taxon>Petromyzontiformes</taxon>
        <taxon>Petromyzontidae</taxon>
        <taxon>Petromyzon</taxon>
    </lineage>
</organism>
<reference evidence="4" key="1">
    <citation type="submission" date="2025-08" db="UniProtKB">
        <authorList>
            <consortium name="RefSeq"/>
        </authorList>
    </citation>
    <scope>IDENTIFICATION</scope>
    <source>
        <tissue evidence="4">Sperm</tissue>
    </source>
</reference>
<feature type="region of interest" description="Disordered" evidence="1">
    <location>
        <begin position="295"/>
        <end position="323"/>
    </location>
</feature>
<name>A0AAJ7TC58_PETMA</name>
<sequence>MVMGNQVERLTHAHYLEVPTADAASHDGDGVPGSAVAYIFTDDEEDEGSDGKDGGRGAGRRSGGGGGEGHGGKGPPKARGRASGGEEEERGGQLSTNEVELSAFHIDECILNKTLAGPRNSRGTVEPLGPLSELLPRCLPGDLLEFSAPGEVSLWVVFVGDGYCVSLRDEAVRNETVEAAGGGRSVRLVSSCYQFEALAADAIVRCAVEQVGAAGQLLCWANSECFAAWCRYGRRQFKSGSERRSDGRGPYALRLHLSGTESHALQFHSLEDMVLEKRRLERLGRQRCLHEMTASASTASSTSSSSNSNNNNAATIASTGRWR</sequence>
<dbReference type="GeneID" id="116945118"/>
<dbReference type="Gene3D" id="3.90.1720.10">
    <property type="entry name" value="endopeptidase domain like (from Nostoc punctiforme)"/>
    <property type="match status" value="1"/>
</dbReference>
<feature type="compositionally biased region" description="Gly residues" evidence="1">
    <location>
        <begin position="56"/>
        <end position="74"/>
    </location>
</feature>
<keyword evidence="3" id="KW-1185">Reference proteome</keyword>
<dbReference type="Pfam" id="PF04970">
    <property type="entry name" value="LRAT"/>
    <property type="match status" value="1"/>
</dbReference>
<evidence type="ECO:0000259" key="2">
    <source>
        <dbReference type="Pfam" id="PF04970"/>
    </source>
</evidence>
<dbReference type="PANTHER" id="PTHR46341">
    <property type="entry name" value="PROTEIN FAM84B-RELATED"/>
    <property type="match status" value="1"/>
</dbReference>
<dbReference type="KEGG" id="pmrn:116945118"/>
<feature type="region of interest" description="Disordered" evidence="1">
    <location>
        <begin position="42"/>
        <end position="97"/>
    </location>
</feature>
<dbReference type="InterPro" id="IPR007053">
    <property type="entry name" value="LRAT_dom"/>
</dbReference>
<protein>
    <submittedName>
        <fullName evidence="4">Protein LRATD2-like</fullName>
    </submittedName>
</protein>
<evidence type="ECO:0000313" key="3">
    <source>
        <dbReference type="Proteomes" id="UP001318040"/>
    </source>
</evidence>
<evidence type="ECO:0000313" key="4">
    <source>
        <dbReference type="RefSeq" id="XP_032815140.1"/>
    </source>
</evidence>
<dbReference type="PANTHER" id="PTHR46341:SF2">
    <property type="entry name" value="PROTEIN LRATD2"/>
    <property type="match status" value="1"/>
</dbReference>
<proteinExistence type="predicted"/>
<dbReference type="Proteomes" id="UP001318040">
    <property type="component" value="Chromosome 23"/>
</dbReference>
<evidence type="ECO:0000256" key="1">
    <source>
        <dbReference type="SAM" id="MobiDB-lite"/>
    </source>
</evidence>
<gene>
    <name evidence="4" type="primary">LOC116945118</name>
</gene>
<dbReference type="InterPro" id="IPR043299">
    <property type="entry name" value="LRATD1_LRATD2"/>
</dbReference>
<accession>A0AAJ7TC58</accession>
<feature type="domain" description="LRAT" evidence="2">
    <location>
        <begin position="166"/>
        <end position="235"/>
    </location>
</feature>